<organism evidence="1 2">
    <name type="scientific">Brevibacterium aurantiacum</name>
    <dbReference type="NCBI Taxonomy" id="273384"/>
    <lineage>
        <taxon>Bacteria</taxon>
        <taxon>Bacillati</taxon>
        <taxon>Actinomycetota</taxon>
        <taxon>Actinomycetes</taxon>
        <taxon>Micrococcales</taxon>
        <taxon>Brevibacteriaceae</taxon>
        <taxon>Brevibacterium</taxon>
    </lineage>
</organism>
<dbReference type="EMBL" id="NRGQ01000027">
    <property type="protein sequence ID" value="PCC41527.1"/>
    <property type="molecule type" value="Genomic_DNA"/>
</dbReference>
<dbReference type="RefSeq" id="WP_096178964.1">
    <property type="nucleotide sequence ID" value="NZ_NRGQ01000027.1"/>
</dbReference>
<name>A0A2A3YQF4_BREAU</name>
<dbReference type="AlphaFoldDB" id="A0A2A3YQF4"/>
<evidence type="ECO:0000313" key="2">
    <source>
        <dbReference type="Proteomes" id="UP000218620"/>
    </source>
</evidence>
<reference evidence="1 2" key="1">
    <citation type="journal article" date="2017" name="Elife">
        <title>Extensive horizontal gene transfer in cheese-associated bacteria.</title>
        <authorList>
            <person name="Bonham K.S."/>
            <person name="Wolfe B.E."/>
            <person name="Dutton R.J."/>
        </authorList>
    </citation>
    <scope>NUCLEOTIDE SEQUENCE [LARGE SCALE GENOMIC DNA]</scope>
    <source>
        <strain evidence="1 2">962_8</strain>
    </source>
</reference>
<gene>
    <name evidence="1" type="ORF">CIK65_16605</name>
</gene>
<comment type="caution">
    <text evidence="1">The sequence shown here is derived from an EMBL/GenBank/DDBJ whole genome shotgun (WGS) entry which is preliminary data.</text>
</comment>
<proteinExistence type="predicted"/>
<accession>A0A2A3YQF4</accession>
<dbReference type="Proteomes" id="UP000218620">
    <property type="component" value="Unassembled WGS sequence"/>
</dbReference>
<sequence>MVDSLTFGLPDIAQPVRPVLKITRDIHNKDYILTVIFEGPIAAIRREDVPHGLLWSTSLACPFVYLPDAQASTNLYLSEFLPPSGAHTATLSVAPWASTAPGQGTPFSEMVLETNIVDRPAVIIGKEG</sequence>
<protein>
    <submittedName>
        <fullName evidence="1">Uncharacterized protein</fullName>
    </submittedName>
</protein>
<evidence type="ECO:0000313" key="1">
    <source>
        <dbReference type="EMBL" id="PCC41527.1"/>
    </source>
</evidence>